<dbReference type="PANTHER" id="PTHR13385:SF0">
    <property type="entry name" value="UBIQUITIN-LIKE PROTEIN ATG12"/>
    <property type="match status" value="1"/>
</dbReference>
<evidence type="ECO:0000256" key="3">
    <source>
        <dbReference type="ARBA" id="ARBA00015875"/>
    </source>
</evidence>
<dbReference type="FunFam" id="3.10.20.90:FF:000150">
    <property type="entry name" value="Ubiquitin-like protein ATG12"/>
    <property type="match status" value="1"/>
</dbReference>
<keyword evidence="9" id="KW-1185">Reference proteome</keyword>
<dbReference type="Proteomes" id="UP000070544">
    <property type="component" value="Unassembled WGS sequence"/>
</dbReference>
<dbReference type="CDD" id="cd01612">
    <property type="entry name" value="Ubl_ATG12"/>
    <property type="match status" value="1"/>
</dbReference>
<dbReference type="InterPro" id="IPR029071">
    <property type="entry name" value="Ubiquitin-like_domsf"/>
</dbReference>
<dbReference type="Gene3D" id="3.10.20.90">
    <property type="entry name" value="Phosphatidylinositol 3-kinase Catalytic Subunit, Chain A, domain 1"/>
    <property type="match status" value="1"/>
</dbReference>
<dbReference type="OrthoDB" id="10003551at2759"/>
<keyword evidence="5 7" id="KW-0833">Ubl conjugation pathway</keyword>
<dbReference type="GO" id="GO:0000421">
    <property type="term" value="C:autophagosome membrane"/>
    <property type="evidence" value="ECO:0007669"/>
    <property type="project" value="TreeGrafter"/>
</dbReference>
<dbReference type="SUPFAM" id="SSF54236">
    <property type="entry name" value="Ubiquitin-like"/>
    <property type="match status" value="1"/>
</dbReference>
<keyword evidence="6 7" id="KW-0072">Autophagy</keyword>
<evidence type="ECO:0000256" key="1">
    <source>
        <dbReference type="ARBA" id="ARBA00007778"/>
    </source>
</evidence>
<comment type="function">
    <text evidence="7">Ubiquitin-like protein involved in cytoplasm to vacuole transport (Cvt), autophagy vesicles formation, mitophagy, and nucleophagy.</text>
</comment>
<dbReference type="GO" id="GO:0061723">
    <property type="term" value="P:glycophagy"/>
    <property type="evidence" value="ECO:0007669"/>
    <property type="project" value="TreeGrafter"/>
</dbReference>
<comment type="similarity">
    <text evidence="1 7">Belongs to the ATG12 family.</text>
</comment>
<gene>
    <name evidence="8" type="ORF">M427DRAFT_129230</name>
</gene>
<protein>
    <recommendedName>
        <fullName evidence="3 7">Ubiquitin-like protein ATG12</fullName>
    </recommendedName>
</protein>
<sequence>MSDSPSAPNARTQSAQNTAKVVVHFRPTGNAPILKQNFFKITSSYRFQTVIDFLRKQLNVQPATGEVLLLYVNSAFVPAPDEIVGNLHQCFHDAKGDLVINYATTAAWG</sequence>
<dbReference type="AlphaFoldDB" id="A0A138ZXU4"/>
<dbReference type="GO" id="GO:0097352">
    <property type="term" value="P:autophagosome maturation"/>
    <property type="evidence" value="ECO:0007669"/>
    <property type="project" value="TreeGrafter"/>
</dbReference>
<keyword evidence="7" id="KW-0472">Membrane</keyword>
<proteinExistence type="inferred from homology"/>
<dbReference type="EMBL" id="KQ965871">
    <property type="protein sequence ID" value="KXS09314.1"/>
    <property type="molecule type" value="Genomic_DNA"/>
</dbReference>
<evidence type="ECO:0000313" key="9">
    <source>
        <dbReference type="Proteomes" id="UP000070544"/>
    </source>
</evidence>
<dbReference type="GO" id="GO:0000045">
    <property type="term" value="P:autophagosome assembly"/>
    <property type="evidence" value="ECO:0007669"/>
    <property type="project" value="InterPro"/>
</dbReference>
<evidence type="ECO:0000256" key="7">
    <source>
        <dbReference type="RuleBase" id="RU361201"/>
    </source>
</evidence>
<name>A0A138ZXU4_GONPJ</name>
<accession>A0A138ZXU4</accession>
<dbReference type="InterPro" id="IPR007242">
    <property type="entry name" value="Atg12"/>
</dbReference>
<keyword evidence="4 7" id="KW-1017">Isopeptide bond</keyword>
<dbReference type="PANTHER" id="PTHR13385">
    <property type="entry name" value="AUTOPHAGY PROTEIN 12"/>
    <property type="match status" value="1"/>
</dbReference>
<evidence type="ECO:0000256" key="6">
    <source>
        <dbReference type="ARBA" id="ARBA00023006"/>
    </source>
</evidence>
<dbReference type="STRING" id="1344416.A0A138ZXU4"/>
<dbReference type="OMA" id="YAKTHAW"/>
<dbReference type="GO" id="GO:0015031">
    <property type="term" value="P:protein transport"/>
    <property type="evidence" value="ECO:0007669"/>
    <property type="project" value="UniProtKB-KW"/>
</dbReference>
<evidence type="ECO:0000256" key="2">
    <source>
        <dbReference type="ARBA" id="ARBA00011288"/>
    </source>
</evidence>
<keyword evidence="7" id="KW-0813">Transport</keyword>
<dbReference type="Pfam" id="PF04110">
    <property type="entry name" value="APG12"/>
    <property type="match status" value="1"/>
</dbReference>
<comment type="subcellular location">
    <subcellularLocation>
        <location evidence="7">Preautophagosomal structure membrane</location>
        <topology evidence="7">Peripheral membrane protein</topology>
    </subcellularLocation>
</comment>
<organism evidence="8 9">
    <name type="scientific">Gonapodya prolifera (strain JEL478)</name>
    <name type="common">Monoblepharis prolifera</name>
    <dbReference type="NCBI Taxonomy" id="1344416"/>
    <lineage>
        <taxon>Eukaryota</taxon>
        <taxon>Fungi</taxon>
        <taxon>Fungi incertae sedis</taxon>
        <taxon>Chytridiomycota</taxon>
        <taxon>Chytridiomycota incertae sedis</taxon>
        <taxon>Monoblepharidomycetes</taxon>
        <taxon>Monoblepharidales</taxon>
        <taxon>Gonapodyaceae</taxon>
        <taxon>Gonapodya</taxon>
    </lineage>
</organism>
<evidence type="ECO:0000313" key="8">
    <source>
        <dbReference type="EMBL" id="KXS09314.1"/>
    </source>
</evidence>
<dbReference type="GO" id="GO:0000422">
    <property type="term" value="P:autophagy of mitochondrion"/>
    <property type="evidence" value="ECO:0007669"/>
    <property type="project" value="TreeGrafter"/>
</dbReference>
<reference evidence="8 9" key="1">
    <citation type="journal article" date="2015" name="Genome Biol. Evol.">
        <title>Phylogenomic analyses indicate that early fungi evolved digesting cell walls of algal ancestors of land plants.</title>
        <authorList>
            <person name="Chang Y."/>
            <person name="Wang S."/>
            <person name="Sekimoto S."/>
            <person name="Aerts A.L."/>
            <person name="Choi C."/>
            <person name="Clum A."/>
            <person name="LaButti K.M."/>
            <person name="Lindquist E.A."/>
            <person name="Yee Ngan C."/>
            <person name="Ohm R.A."/>
            <person name="Salamov A.A."/>
            <person name="Grigoriev I.V."/>
            <person name="Spatafora J.W."/>
            <person name="Berbee M.L."/>
        </authorList>
    </citation>
    <scope>NUCLEOTIDE SEQUENCE [LARGE SCALE GENOMIC DNA]</scope>
    <source>
        <strain evidence="8 9">JEL478</strain>
    </source>
</reference>
<evidence type="ECO:0000256" key="5">
    <source>
        <dbReference type="ARBA" id="ARBA00022786"/>
    </source>
</evidence>
<dbReference type="GO" id="GO:0019776">
    <property type="term" value="F:Atg8-family ligase activity"/>
    <property type="evidence" value="ECO:0007669"/>
    <property type="project" value="TreeGrafter"/>
</dbReference>
<keyword evidence="7" id="KW-0653">Protein transport</keyword>
<dbReference type="GO" id="GO:0034727">
    <property type="term" value="P:piecemeal microautophagy of the nucleus"/>
    <property type="evidence" value="ECO:0007669"/>
    <property type="project" value="TreeGrafter"/>
</dbReference>
<comment type="subunit">
    <text evidence="2 7">Forms a conjugate with ATG5.</text>
</comment>
<dbReference type="GO" id="GO:0034045">
    <property type="term" value="C:phagophore assembly site membrane"/>
    <property type="evidence" value="ECO:0007669"/>
    <property type="project" value="UniProtKB-SubCell"/>
</dbReference>
<evidence type="ECO:0000256" key="4">
    <source>
        <dbReference type="ARBA" id="ARBA00022499"/>
    </source>
</evidence>
<dbReference type="GO" id="GO:0034274">
    <property type="term" value="C:Atg12-Atg5-Atg16 complex"/>
    <property type="evidence" value="ECO:0007669"/>
    <property type="project" value="TreeGrafter"/>
</dbReference>